<gene>
    <name evidence="1" type="ORF">ABVK50_27610</name>
</gene>
<organism evidence="1">
    <name type="scientific">Mesorhizobium sp. WSM2240</name>
    <dbReference type="NCBI Taxonomy" id="3228851"/>
    <lineage>
        <taxon>Bacteria</taxon>
        <taxon>Pseudomonadati</taxon>
        <taxon>Pseudomonadota</taxon>
        <taxon>Alphaproteobacteria</taxon>
        <taxon>Hyphomicrobiales</taxon>
        <taxon>Phyllobacteriaceae</taxon>
        <taxon>Mesorhizobium</taxon>
    </lineage>
</organism>
<reference evidence="1" key="1">
    <citation type="submission" date="2024-06" db="EMBL/GenBank/DDBJ databases">
        <title>Mesorhizobium karijinii sp. nov., a symbiont of the iconic Swainsona formosa from arid Australia.</title>
        <authorList>
            <person name="Hill Y.J."/>
            <person name="Watkin E.L.J."/>
            <person name="O'Hara G.W."/>
            <person name="Terpolilli J."/>
            <person name="Tye M.L."/>
            <person name="Kohlmeier M.G."/>
        </authorList>
    </citation>
    <scope>NUCLEOTIDE SEQUENCE</scope>
    <source>
        <strain evidence="1">WSM2240</strain>
    </source>
</reference>
<accession>A0AAU8CQA2</accession>
<sequence length="117" mass="12948">MVLQENFRGTIATLCFLVLSIFLLLAMVASTSSVIKTDQIVGTIESATAGPLNPKASIGRGFYYQYSVRLHNDGLLVLVRGDIKRPLRLGHHVLIDRQYWQNGRITYRLSGPAGFGL</sequence>
<dbReference type="RefSeq" id="WP_353643547.1">
    <property type="nucleotide sequence ID" value="NZ_CP159253.1"/>
</dbReference>
<evidence type="ECO:0008006" key="2">
    <source>
        <dbReference type="Google" id="ProtNLM"/>
    </source>
</evidence>
<name>A0AAU8CQA2_9HYPH</name>
<proteinExistence type="predicted"/>
<dbReference type="AlphaFoldDB" id="A0AAU8CQA2"/>
<protein>
    <recommendedName>
        <fullName evidence="2">DUF3592 domain-containing protein</fullName>
    </recommendedName>
</protein>
<evidence type="ECO:0000313" key="1">
    <source>
        <dbReference type="EMBL" id="XCG48924.1"/>
    </source>
</evidence>
<dbReference type="EMBL" id="CP159253">
    <property type="protein sequence ID" value="XCG48924.1"/>
    <property type="molecule type" value="Genomic_DNA"/>
</dbReference>